<evidence type="ECO:0000313" key="2">
    <source>
        <dbReference type="EMBL" id="MCQ8240735.1"/>
    </source>
</evidence>
<evidence type="ECO:0000256" key="1">
    <source>
        <dbReference type="SAM" id="MobiDB-lite"/>
    </source>
</evidence>
<feature type="compositionally biased region" description="Polar residues" evidence="1">
    <location>
        <begin position="14"/>
        <end position="33"/>
    </location>
</feature>
<organism evidence="2 3">
    <name type="scientific">Rhizosaccharibacter radicis</name>
    <dbReference type="NCBI Taxonomy" id="2782605"/>
    <lineage>
        <taxon>Bacteria</taxon>
        <taxon>Pseudomonadati</taxon>
        <taxon>Pseudomonadota</taxon>
        <taxon>Alphaproteobacteria</taxon>
        <taxon>Acetobacterales</taxon>
        <taxon>Acetobacteraceae</taxon>
        <taxon>Rhizosaccharibacter</taxon>
    </lineage>
</organism>
<dbReference type="Pfam" id="PF05045">
    <property type="entry name" value="RgpF"/>
    <property type="match status" value="1"/>
</dbReference>
<dbReference type="InterPro" id="IPR023214">
    <property type="entry name" value="HAD_sf"/>
</dbReference>
<dbReference type="Gene3D" id="3.40.50.1000">
    <property type="entry name" value="HAD superfamily/HAD-like"/>
    <property type="match status" value="1"/>
</dbReference>
<keyword evidence="3" id="KW-1185">Reference proteome</keyword>
<proteinExistence type="predicted"/>
<name>A0ABT1VZC8_9PROT</name>
<evidence type="ECO:0008006" key="4">
    <source>
        <dbReference type="Google" id="ProtNLM"/>
    </source>
</evidence>
<comment type="caution">
    <text evidence="2">The sequence shown here is derived from an EMBL/GenBank/DDBJ whole genome shotgun (WGS) entry which is preliminary data.</text>
</comment>
<dbReference type="Gene3D" id="1.20.120.1600">
    <property type="match status" value="1"/>
</dbReference>
<protein>
    <recommendedName>
        <fullName evidence="4">Glycosyl transferase family 1</fullName>
    </recommendedName>
</protein>
<dbReference type="SUPFAM" id="SSF56784">
    <property type="entry name" value="HAD-like"/>
    <property type="match status" value="1"/>
</dbReference>
<dbReference type="RefSeq" id="WP_422919475.1">
    <property type="nucleotide sequence ID" value="NZ_JAMZEJ010000004.1"/>
</dbReference>
<reference evidence="2 3" key="1">
    <citation type="submission" date="2022-06" db="EMBL/GenBank/DDBJ databases">
        <title>Rhizosaccharibacter gen. nov. sp. nov. KSS12, endophytic bacteria isolated from sugarcane.</title>
        <authorList>
            <person name="Pitiwittayakul N."/>
        </authorList>
    </citation>
    <scope>NUCLEOTIDE SEQUENCE [LARGE SCALE GENOMIC DNA]</scope>
    <source>
        <strain evidence="2 3">KSS12</strain>
    </source>
</reference>
<dbReference type="Pfam" id="PF00702">
    <property type="entry name" value="Hydrolase"/>
    <property type="match status" value="1"/>
</dbReference>
<accession>A0ABT1VZC8</accession>
<dbReference type="InterPro" id="IPR036412">
    <property type="entry name" value="HAD-like_sf"/>
</dbReference>
<dbReference type="InterPro" id="IPR007739">
    <property type="entry name" value="RgpF"/>
</dbReference>
<dbReference type="Proteomes" id="UP001524547">
    <property type="component" value="Unassembled WGS sequence"/>
</dbReference>
<sequence>MPTDDPPAAGEAPASSTRNDQPARQVDGASSSDHGPPAAAELLDGTSLLAARADGAARRDAVREKRERLLRSGLFDGDWYRRHHPAAAASDLSPLDHYLAYGIAAHASPGPLFDTPTYLRALWYVEAGLDDPLEHYLLHGQHEARAIPGVAIGRPPTGADGLGRRSEPTLLLPTLSRQPSLAVMLHAFHVDLVPEALRLLAAIPYRFTLFVSTDTEEKAAFIRDVASRAAFDALLLVHVGPNRGRNFGPMLLRFAQPILDHEILLHLHTKKSMHSGVEQAEWRDILWRTLLPCRTAVNGLIERFVRDDRLGVLMPSPGEGLRHWSFHWLSSRAAGAEWARRLGIADPGGGAIDYPAGGMFWARTRAIRRLLDHPWQVEDFPPERGQTDGTVMHAIERLVIAAARTDGFGFSEIDYEHGLMRLGWSDRLFGQYGRVTHDGLLDTILWADTVSFDLFDTLITRVSLSPDAVQEFVGEVVRARYPLARDFLFWRRRAEAAARTADPGLGDVDLDEIARAFRALEAPGWDDEAIGFAREQEALIDRRTLRPRERVVEALRFAREQGRRVMVTSDSYLPRADFDRVLEACGLSGLIDEVFLSSEQRARKDDGRAWTMLRARPDLGRLLHVGDNEQSDIQMTADAGIRHFHLLPPRTLFAQAGLLPDAPLGFADEILLGPLAATLFNEPYLQAPRLQGTLPGPVRLLDAEEAGAVLFGPLLLAFLAAIARHPATPHLRRLFFASREGFFLHRLYDVLHDRGALPGLPPASYLHVSRRSTLAALQGLGLDAGALLAGAGYRGTVTGFLEARIGFTPDPSLRHHEATIRLPRDDDTMRCVLDLLREPIEAHGREALDALRRHAAGIGLGLGLGRDEPAGFVDVGYSGTIQNALQRALGRPLIGFYMGVSEAAAQLRAGGGHAFGFFADGNVADFTGGYGLMIEAFLTAPHGQVLGYDGPDAVPRFGPHGQAQQGFAVLERMYAGVERYALELLDAYGPCLMRLPFQPHAATAMLEAFRRRRLVLDPALTAVLSVEDDFCGNGEIPVFAGIAGNA</sequence>
<feature type="region of interest" description="Disordered" evidence="1">
    <location>
        <begin position="1"/>
        <end position="40"/>
    </location>
</feature>
<evidence type="ECO:0000313" key="3">
    <source>
        <dbReference type="Proteomes" id="UP001524547"/>
    </source>
</evidence>
<gene>
    <name evidence="2" type="ORF">NFI88_07765</name>
</gene>
<dbReference type="EMBL" id="JAMZEJ010000004">
    <property type="protein sequence ID" value="MCQ8240735.1"/>
    <property type="molecule type" value="Genomic_DNA"/>
</dbReference>